<evidence type="ECO:0000313" key="4">
    <source>
        <dbReference type="Proteomes" id="UP001176521"/>
    </source>
</evidence>
<reference evidence="3" key="1">
    <citation type="journal article" date="2023" name="PhytoFront">
        <title>Draft Genome Resources of Seven Strains of Tilletia horrida, Causal Agent of Kernel Smut of Rice.</title>
        <authorList>
            <person name="Khanal S."/>
            <person name="Antony Babu S."/>
            <person name="Zhou X.G."/>
        </authorList>
    </citation>
    <scope>NUCLEOTIDE SEQUENCE</scope>
    <source>
        <strain evidence="3">TX3</strain>
    </source>
</reference>
<dbReference type="EMBL" id="JAPDMQ010000143">
    <property type="protein sequence ID" value="KAK0533156.1"/>
    <property type="molecule type" value="Genomic_DNA"/>
</dbReference>
<accession>A0AAN6JL32</accession>
<name>A0AAN6JL32_9BASI</name>
<evidence type="ECO:0000313" key="3">
    <source>
        <dbReference type="EMBL" id="KAK0533156.1"/>
    </source>
</evidence>
<proteinExistence type="predicted"/>
<keyword evidence="4" id="KW-1185">Reference proteome</keyword>
<feature type="signal peptide" evidence="2">
    <location>
        <begin position="1"/>
        <end position="21"/>
    </location>
</feature>
<organism evidence="3 4">
    <name type="scientific">Tilletia horrida</name>
    <dbReference type="NCBI Taxonomy" id="155126"/>
    <lineage>
        <taxon>Eukaryota</taxon>
        <taxon>Fungi</taxon>
        <taxon>Dikarya</taxon>
        <taxon>Basidiomycota</taxon>
        <taxon>Ustilaginomycotina</taxon>
        <taxon>Exobasidiomycetes</taxon>
        <taxon>Tilletiales</taxon>
        <taxon>Tilletiaceae</taxon>
        <taxon>Tilletia</taxon>
    </lineage>
</organism>
<feature type="region of interest" description="Disordered" evidence="1">
    <location>
        <begin position="120"/>
        <end position="179"/>
    </location>
</feature>
<sequence length="203" mass="19478">MQFSVVSFASAALLAAALVAAQSKLTVNSNPSITTCVPNRLTWTGGAAPYNVFIIKPLHPEDILDSLGSTSDTFKVYTPNGKTTGIQVGDQVAVYVVDSQGVNSGSAGVNVISGGSCSGSSSGSGASGSDSSSSSAAAAPTAAATSASMTTSRSNPTRSDSSSASAPAASTSTGTNTGAAAPGLKVSGGLIAGVVGVLAAALI</sequence>
<keyword evidence="2" id="KW-0732">Signal</keyword>
<evidence type="ECO:0000256" key="2">
    <source>
        <dbReference type="SAM" id="SignalP"/>
    </source>
</evidence>
<protein>
    <submittedName>
        <fullName evidence="3">Uncharacterized protein</fullName>
    </submittedName>
</protein>
<dbReference type="Proteomes" id="UP001176521">
    <property type="component" value="Unassembled WGS sequence"/>
</dbReference>
<feature type="chain" id="PRO_5042836724" evidence="2">
    <location>
        <begin position="22"/>
        <end position="203"/>
    </location>
</feature>
<dbReference type="AlphaFoldDB" id="A0AAN6JL32"/>
<comment type="caution">
    <text evidence="3">The sequence shown here is derived from an EMBL/GenBank/DDBJ whole genome shotgun (WGS) entry which is preliminary data.</text>
</comment>
<gene>
    <name evidence="3" type="ORF">OC842_003063</name>
</gene>
<evidence type="ECO:0000256" key="1">
    <source>
        <dbReference type="SAM" id="MobiDB-lite"/>
    </source>
</evidence>